<dbReference type="NCBIfam" id="NF006942">
    <property type="entry name" value="PRK09424.1"/>
    <property type="match status" value="1"/>
</dbReference>
<dbReference type="InterPro" id="IPR007886">
    <property type="entry name" value="AlaDH/PNT_N"/>
</dbReference>
<dbReference type="AlphaFoldDB" id="A0A381U5M9"/>
<dbReference type="EC" id="7.1.1.1" evidence="2"/>
<feature type="non-terminal residue" evidence="13">
    <location>
        <position position="426"/>
    </location>
</feature>
<reference evidence="13" key="1">
    <citation type="submission" date="2018-05" db="EMBL/GenBank/DDBJ databases">
        <authorList>
            <person name="Lanie J.A."/>
            <person name="Ng W.-L."/>
            <person name="Kazmierczak K.M."/>
            <person name="Andrzejewski T.M."/>
            <person name="Davidsen T.M."/>
            <person name="Wayne K.J."/>
            <person name="Tettelin H."/>
            <person name="Glass J.I."/>
            <person name="Rusch D."/>
            <person name="Podicherti R."/>
            <person name="Tsui H.-C.T."/>
            <person name="Winkler M.E."/>
        </authorList>
    </citation>
    <scope>NUCLEOTIDE SEQUENCE</scope>
</reference>
<evidence type="ECO:0000259" key="11">
    <source>
        <dbReference type="SMART" id="SM01002"/>
    </source>
</evidence>
<evidence type="ECO:0000256" key="9">
    <source>
        <dbReference type="ARBA" id="ARBA00023136"/>
    </source>
</evidence>
<dbReference type="InterPro" id="IPR036291">
    <property type="entry name" value="NAD(P)-bd_dom_sf"/>
</dbReference>
<evidence type="ECO:0000256" key="4">
    <source>
        <dbReference type="ARBA" id="ARBA00022741"/>
    </source>
</evidence>
<evidence type="ECO:0000256" key="2">
    <source>
        <dbReference type="ARBA" id="ARBA00012943"/>
    </source>
</evidence>
<dbReference type="FunFam" id="3.40.50.720:FF:000028">
    <property type="entry name" value="NAD(P) transhydrogenase subunit alpha"/>
    <property type="match status" value="1"/>
</dbReference>
<dbReference type="GO" id="GO:0050661">
    <property type="term" value="F:NADP binding"/>
    <property type="evidence" value="ECO:0007669"/>
    <property type="project" value="TreeGrafter"/>
</dbReference>
<dbReference type="GO" id="GO:0006740">
    <property type="term" value="P:NADPH regeneration"/>
    <property type="evidence" value="ECO:0007669"/>
    <property type="project" value="TreeGrafter"/>
</dbReference>
<dbReference type="PANTHER" id="PTHR10160">
    <property type="entry name" value="NAD(P) TRANSHYDROGENASE"/>
    <property type="match status" value="1"/>
</dbReference>
<keyword evidence="6" id="KW-1278">Translocase</keyword>
<organism evidence="13">
    <name type="scientific">marine metagenome</name>
    <dbReference type="NCBI Taxonomy" id="408172"/>
    <lineage>
        <taxon>unclassified sequences</taxon>
        <taxon>metagenomes</taxon>
        <taxon>ecological metagenomes</taxon>
    </lineage>
</organism>
<name>A0A381U5M9_9ZZZZ</name>
<dbReference type="EMBL" id="UINC01005643">
    <property type="protein sequence ID" value="SVA22627.1"/>
    <property type="molecule type" value="Genomic_DNA"/>
</dbReference>
<dbReference type="GO" id="GO:0016491">
    <property type="term" value="F:oxidoreductase activity"/>
    <property type="evidence" value="ECO:0007669"/>
    <property type="project" value="InterPro"/>
</dbReference>
<evidence type="ECO:0000256" key="1">
    <source>
        <dbReference type="ARBA" id="ARBA00004141"/>
    </source>
</evidence>
<dbReference type="NCBIfam" id="TIGR00561">
    <property type="entry name" value="pntA"/>
    <property type="match status" value="1"/>
</dbReference>
<proteinExistence type="predicted"/>
<dbReference type="SUPFAM" id="SSF51735">
    <property type="entry name" value="NAD(P)-binding Rossmann-fold domains"/>
    <property type="match status" value="1"/>
</dbReference>
<dbReference type="SUPFAM" id="SSF52283">
    <property type="entry name" value="Formate/glycerate dehydrogenase catalytic domain-like"/>
    <property type="match status" value="1"/>
</dbReference>
<keyword evidence="8" id="KW-0520">NAD</keyword>
<evidence type="ECO:0000256" key="6">
    <source>
        <dbReference type="ARBA" id="ARBA00022967"/>
    </source>
</evidence>
<evidence type="ECO:0000256" key="8">
    <source>
        <dbReference type="ARBA" id="ARBA00023027"/>
    </source>
</evidence>
<evidence type="ECO:0000256" key="5">
    <source>
        <dbReference type="ARBA" id="ARBA00022857"/>
    </source>
</evidence>
<keyword evidence="9" id="KW-0472">Membrane</keyword>
<evidence type="ECO:0000256" key="3">
    <source>
        <dbReference type="ARBA" id="ARBA00022692"/>
    </source>
</evidence>
<sequence length="426" mass="45206">MRICVPKELAANENRVAATPNSSLSLLKLGFEVCIESGAGRASGFLDQAYIEAGVTVIDDPRAIWDEADILLKVRAPERQPSTGLQETDLIRSGQTLVGFLWPAQNPDLLKLLAQRGASALAIDAAPRISRAQKFDALSSMASIAGYRSVVEAAHQFGRLFTGQVTAAGKVPPAKVLVIGAGVAGLAAIGTAGGMGAIVRAFDTRPEVGEQVKSMGAEFLFLDFEEEGSGIGGYAKTMSDEFIQAEMELFRTQAREVDIIITTALIPGKAAPKLITPDMVHSMRPGSVIVDLAAEQGGNCSLTQPDKVVTDGAVHIIGYTDLPSRMAAQSSEMYANNLRHLLAELCPEGNGEISLNMENEVIRAMTIVHEGEITWPPPIKTELSTTDSGDALDTTIPKSTVTEQKPNTRQRAVTTLIGMGIGILAI</sequence>
<evidence type="ECO:0000256" key="7">
    <source>
        <dbReference type="ARBA" id="ARBA00022989"/>
    </source>
</evidence>
<protein>
    <recommendedName>
        <fullName evidence="2">proton-translocating NAD(P)(+) transhydrogenase</fullName>
        <ecNumber evidence="2">7.1.1.1</ecNumber>
    </recommendedName>
</protein>
<feature type="domain" description="Alanine dehydrogenase/pyridine nucleotide transhydrogenase N-terminal" evidence="12">
    <location>
        <begin position="4"/>
        <end position="145"/>
    </location>
</feature>
<evidence type="ECO:0000256" key="10">
    <source>
        <dbReference type="ARBA" id="ARBA00048202"/>
    </source>
</evidence>
<dbReference type="SMART" id="SM01002">
    <property type="entry name" value="AlaDh_PNT_C"/>
    <property type="match status" value="1"/>
</dbReference>
<feature type="domain" description="Alanine dehydrogenase/pyridine nucleotide transhydrogenase NAD(H)-binding" evidence="11">
    <location>
        <begin position="154"/>
        <end position="318"/>
    </location>
</feature>
<keyword evidence="4" id="KW-0547">Nucleotide-binding</keyword>
<comment type="catalytic activity">
    <reaction evidence="10">
        <text>NAD(+) + NADPH + H(+)(in) = NADH + NADP(+) + H(+)(out)</text>
        <dbReference type="Rhea" id="RHEA:47992"/>
        <dbReference type="ChEBI" id="CHEBI:15378"/>
        <dbReference type="ChEBI" id="CHEBI:57540"/>
        <dbReference type="ChEBI" id="CHEBI:57783"/>
        <dbReference type="ChEBI" id="CHEBI:57945"/>
        <dbReference type="ChEBI" id="CHEBI:58349"/>
        <dbReference type="EC" id="7.1.1.1"/>
    </reaction>
</comment>
<dbReference type="PROSITE" id="PS00837">
    <property type="entry name" value="ALADH_PNT_2"/>
    <property type="match status" value="1"/>
</dbReference>
<dbReference type="Gene3D" id="3.40.50.720">
    <property type="entry name" value="NAD(P)-binding Rossmann-like Domain"/>
    <property type="match status" value="2"/>
</dbReference>
<gene>
    <name evidence="13" type="ORF">METZ01_LOCUS75481</name>
</gene>
<keyword evidence="7" id="KW-1133">Transmembrane helix</keyword>
<dbReference type="InterPro" id="IPR008143">
    <property type="entry name" value="Ala_DH/PNT_CS2"/>
</dbReference>
<evidence type="ECO:0000259" key="12">
    <source>
        <dbReference type="SMART" id="SM01003"/>
    </source>
</evidence>
<comment type="subcellular location">
    <subcellularLocation>
        <location evidence="1">Membrane</location>
        <topology evidence="1">Multi-pass membrane protein</topology>
    </subcellularLocation>
</comment>
<keyword evidence="3" id="KW-0812">Transmembrane</keyword>
<dbReference type="GO" id="GO:0005886">
    <property type="term" value="C:plasma membrane"/>
    <property type="evidence" value="ECO:0007669"/>
    <property type="project" value="TreeGrafter"/>
</dbReference>
<dbReference type="PANTHER" id="PTHR10160:SF19">
    <property type="entry name" value="PROTON-TRANSLOCATING NAD(P)(+) TRANSHYDROGENASE"/>
    <property type="match status" value="1"/>
</dbReference>
<dbReference type="Pfam" id="PF01262">
    <property type="entry name" value="AlaDh_PNT_C"/>
    <property type="match status" value="1"/>
</dbReference>
<accession>A0A381U5M9</accession>
<evidence type="ECO:0000313" key="13">
    <source>
        <dbReference type="EMBL" id="SVA22627.1"/>
    </source>
</evidence>
<dbReference type="Pfam" id="PF05222">
    <property type="entry name" value="AlaDh_PNT_N"/>
    <property type="match status" value="1"/>
</dbReference>
<dbReference type="CDD" id="cd05304">
    <property type="entry name" value="Rubrum_tdh"/>
    <property type="match status" value="1"/>
</dbReference>
<dbReference type="SMART" id="SM01003">
    <property type="entry name" value="AlaDh_PNT_N"/>
    <property type="match status" value="1"/>
</dbReference>
<dbReference type="InterPro" id="IPR026255">
    <property type="entry name" value="NADP_transhyd_a"/>
</dbReference>
<dbReference type="GO" id="GO:0008750">
    <property type="term" value="F:proton-translocating NAD(P)+ transhydrogenase activity"/>
    <property type="evidence" value="ECO:0007669"/>
    <property type="project" value="UniProtKB-EC"/>
</dbReference>
<keyword evidence="5" id="KW-0521">NADP</keyword>
<dbReference type="InterPro" id="IPR007698">
    <property type="entry name" value="AlaDH/PNT_NAD(H)-bd"/>
</dbReference>